<dbReference type="InterPro" id="IPR001466">
    <property type="entry name" value="Beta-lactam-related"/>
</dbReference>
<dbReference type="Pfam" id="PF00144">
    <property type="entry name" value="Beta-lactamase"/>
    <property type="match status" value="1"/>
</dbReference>
<dbReference type="GO" id="GO:0016787">
    <property type="term" value="F:hydrolase activity"/>
    <property type="evidence" value="ECO:0007669"/>
    <property type="project" value="UniProtKB-KW"/>
</dbReference>
<sequence>MTEQRIVLDAHTSDPVTMGWMQGLPPAPEKRILAAAAGHMRFPTHRHAFSHMREFLPSARVSRGGGAVWELPESPRDDLDSVRFTTLDDGREMSWGDSLAANFTDAILVLHRGQVVYERYFGVTRRDTPHIAFSVTKSFVGTVAEMLVEEGRLDPEAPVGDLLPEMLGSGFADATLRQVMDMTTALDFSEDYTDSASGIGAFSLALGLTPRPAGYTGPTDIYAFLPTIVKAGEHGERFTYRTCNTEVLGWIVARTENKRLDRVLSERIWQPLGMEQDADFLIDSTGMPFAGGGLNPVLRDLARFGEAMRCDGVGHGGAAIPLAAVESIRGGASRTAFAKAGYVYLPDCSYRSQWWTMPGNHGAYAARGIHGQGIYIDPVAEMVIARFGSHPIAASSGNDPVSLPAYRAMAERLMQG</sequence>
<feature type="domain" description="Beta-lactamase-related" evidence="1">
    <location>
        <begin position="106"/>
        <end position="386"/>
    </location>
</feature>
<keyword evidence="2" id="KW-0378">Hydrolase</keyword>
<evidence type="ECO:0000313" key="3">
    <source>
        <dbReference type="Proteomes" id="UP000634139"/>
    </source>
</evidence>
<evidence type="ECO:0000259" key="1">
    <source>
        <dbReference type="Pfam" id="PF00144"/>
    </source>
</evidence>
<accession>A0A918RGH1</accession>
<dbReference type="RefSeq" id="WP_189540314.1">
    <property type="nucleotide sequence ID" value="NZ_BMZD01000003.1"/>
</dbReference>
<dbReference type="InterPro" id="IPR012338">
    <property type="entry name" value="Beta-lactam/transpept-like"/>
</dbReference>
<dbReference type="Proteomes" id="UP000634139">
    <property type="component" value="Unassembled WGS sequence"/>
</dbReference>
<dbReference type="PANTHER" id="PTHR43283:SF7">
    <property type="entry name" value="BETA-LACTAMASE-RELATED DOMAIN-CONTAINING PROTEIN"/>
    <property type="match status" value="1"/>
</dbReference>
<protein>
    <submittedName>
        <fullName evidence="2">6-aminohexanoate-dimer hydrolase</fullName>
    </submittedName>
</protein>
<dbReference type="InterPro" id="IPR050789">
    <property type="entry name" value="Diverse_Enzym_Activities"/>
</dbReference>
<comment type="caution">
    <text evidence="2">The sequence shown here is derived from an EMBL/GenBank/DDBJ whole genome shotgun (WGS) entry which is preliminary data.</text>
</comment>
<evidence type="ECO:0000313" key="2">
    <source>
        <dbReference type="EMBL" id="GGZ96404.1"/>
    </source>
</evidence>
<dbReference type="EMBL" id="BMZD01000003">
    <property type="protein sequence ID" value="GGZ96404.1"/>
    <property type="molecule type" value="Genomic_DNA"/>
</dbReference>
<organism evidence="2 3">
    <name type="scientific">Novosphingobium arvoryzae</name>
    <dbReference type="NCBI Taxonomy" id="1256514"/>
    <lineage>
        <taxon>Bacteria</taxon>
        <taxon>Pseudomonadati</taxon>
        <taxon>Pseudomonadota</taxon>
        <taxon>Alphaproteobacteria</taxon>
        <taxon>Sphingomonadales</taxon>
        <taxon>Sphingomonadaceae</taxon>
        <taxon>Novosphingobium</taxon>
    </lineage>
</organism>
<dbReference type="AlphaFoldDB" id="A0A918RGH1"/>
<reference evidence="2" key="2">
    <citation type="submission" date="2020-09" db="EMBL/GenBank/DDBJ databases">
        <authorList>
            <person name="Sun Q."/>
            <person name="Kim S."/>
        </authorList>
    </citation>
    <scope>NUCLEOTIDE SEQUENCE</scope>
    <source>
        <strain evidence="2">KCTC 32422</strain>
    </source>
</reference>
<keyword evidence="3" id="KW-1185">Reference proteome</keyword>
<dbReference type="PANTHER" id="PTHR43283">
    <property type="entry name" value="BETA-LACTAMASE-RELATED"/>
    <property type="match status" value="1"/>
</dbReference>
<dbReference type="SUPFAM" id="SSF56601">
    <property type="entry name" value="beta-lactamase/transpeptidase-like"/>
    <property type="match status" value="1"/>
</dbReference>
<dbReference type="Gene3D" id="3.40.710.10">
    <property type="entry name" value="DD-peptidase/beta-lactamase superfamily"/>
    <property type="match status" value="1"/>
</dbReference>
<name>A0A918RGH1_9SPHN</name>
<reference evidence="2" key="1">
    <citation type="journal article" date="2014" name="Int. J. Syst. Evol. Microbiol.">
        <title>Complete genome sequence of Corynebacterium casei LMG S-19264T (=DSM 44701T), isolated from a smear-ripened cheese.</title>
        <authorList>
            <consortium name="US DOE Joint Genome Institute (JGI-PGF)"/>
            <person name="Walter F."/>
            <person name="Albersmeier A."/>
            <person name="Kalinowski J."/>
            <person name="Ruckert C."/>
        </authorList>
    </citation>
    <scope>NUCLEOTIDE SEQUENCE</scope>
    <source>
        <strain evidence="2">KCTC 32422</strain>
    </source>
</reference>
<proteinExistence type="predicted"/>
<gene>
    <name evidence="2" type="ORF">GCM10011617_16230</name>
</gene>